<dbReference type="Pfam" id="PF00646">
    <property type="entry name" value="F-box"/>
    <property type="match status" value="1"/>
</dbReference>
<reference evidence="2 3" key="1">
    <citation type="journal article" date="2021" name="Comput. Struct. Biotechnol. J.">
        <title>De novo genome assembly of the potent medicinal plant Rehmannia glutinosa using nanopore technology.</title>
        <authorList>
            <person name="Ma L."/>
            <person name="Dong C."/>
            <person name="Song C."/>
            <person name="Wang X."/>
            <person name="Zheng X."/>
            <person name="Niu Y."/>
            <person name="Chen S."/>
            <person name="Feng W."/>
        </authorList>
    </citation>
    <scope>NUCLEOTIDE SEQUENCE [LARGE SCALE GENOMIC DNA]</scope>
    <source>
        <tissue evidence="2">Leaves</tissue>
    </source>
</reference>
<gene>
    <name evidence="2" type="ORF">DH2020_028971</name>
</gene>
<keyword evidence="3" id="KW-1185">Reference proteome</keyword>
<name>A0ABR0VT85_REHGL</name>
<dbReference type="PANTHER" id="PTHR31672:SF11">
    <property type="entry name" value="F-BOX PROTEIN CPR1-LIKE ISOFORM X2"/>
    <property type="match status" value="1"/>
</dbReference>
<protein>
    <recommendedName>
        <fullName evidence="1">F-box domain-containing protein</fullName>
    </recommendedName>
</protein>
<dbReference type="EMBL" id="JABTTQ020000860">
    <property type="protein sequence ID" value="KAK6137279.1"/>
    <property type="molecule type" value="Genomic_DNA"/>
</dbReference>
<dbReference type="Pfam" id="PF08268">
    <property type="entry name" value="FBA_3"/>
    <property type="match status" value="1"/>
</dbReference>
<evidence type="ECO:0000313" key="2">
    <source>
        <dbReference type="EMBL" id="KAK6137279.1"/>
    </source>
</evidence>
<dbReference type="InterPro" id="IPR036047">
    <property type="entry name" value="F-box-like_dom_sf"/>
</dbReference>
<dbReference type="InterPro" id="IPR017451">
    <property type="entry name" value="F-box-assoc_interact_dom"/>
</dbReference>
<dbReference type="PANTHER" id="PTHR31672">
    <property type="entry name" value="BNACNNG10540D PROTEIN"/>
    <property type="match status" value="1"/>
</dbReference>
<comment type="caution">
    <text evidence="2">The sequence shown here is derived from an EMBL/GenBank/DDBJ whole genome shotgun (WGS) entry which is preliminary data.</text>
</comment>
<dbReference type="SMART" id="SM00256">
    <property type="entry name" value="FBOX"/>
    <property type="match status" value="1"/>
</dbReference>
<dbReference type="Gene3D" id="1.20.1280.50">
    <property type="match status" value="1"/>
</dbReference>
<dbReference type="Proteomes" id="UP001318860">
    <property type="component" value="Unassembled WGS sequence"/>
</dbReference>
<proteinExistence type="predicted"/>
<dbReference type="InterPro" id="IPR013187">
    <property type="entry name" value="F-box-assoc_dom_typ3"/>
</dbReference>
<evidence type="ECO:0000313" key="3">
    <source>
        <dbReference type="Proteomes" id="UP001318860"/>
    </source>
</evidence>
<sequence>MGYWACGLPWERYPEEGNSIVGLRSFDDVIDRFTSDKARGLSLSPSARVFVVGLRRLSYLSNYSSAMAGDDCVSLKCRVRPYYLRRCKRVTLTNIESLPDDMVFKILLHLPVEDIYNVAKFVCRKWYHIINSHNFIYTHLQHSSGLLIQHLGAFSSSPIFVSMSRGQIEISKLSYKFRDIVWTSCNGLLLERTLKYGSILYVSNPVTKQHFALPPLNRRVFLNTYSGLGYDAASREYKVVHTYVCNDYNDGDPNIGCAILTVGVDEYWRNVQTEHLCVSASEFCWEVWEMKPDTAEWIKLLNIDLEARKCTLEHLFCFALPTMFVLEKLSHLS</sequence>
<dbReference type="PROSITE" id="PS50181">
    <property type="entry name" value="FBOX"/>
    <property type="match status" value="1"/>
</dbReference>
<evidence type="ECO:0000259" key="1">
    <source>
        <dbReference type="PROSITE" id="PS50181"/>
    </source>
</evidence>
<dbReference type="SUPFAM" id="SSF81383">
    <property type="entry name" value="F-box domain"/>
    <property type="match status" value="1"/>
</dbReference>
<dbReference type="InterPro" id="IPR001810">
    <property type="entry name" value="F-box_dom"/>
</dbReference>
<accession>A0ABR0VT85</accession>
<dbReference type="InterPro" id="IPR050796">
    <property type="entry name" value="SCF_F-box_component"/>
</dbReference>
<organism evidence="2 3">
    <name type="scientific">Rehmannia glutinosa</name>
    <name type="common">Chinese foxglove</name>
    <dbReference type="NCBI Taxonomy" id="99300"/>
    <lineage>
        <taxon>Eukaryota</taxon>
        <taxon>Viridiplantae</taxon>
        <taxon>Streptophyta</taxon>
        <taxon>Embryophyta</taxon>
        <taxon>Tracheophyta</taxon>
        <taxon>Spermatophyta</taxon>
        <taxon>Magnoliopsida</taxon>
        <taxon>eudicotyledons</taxon>
        <taxon>Gunneridae</taxon>
        <taxon>Pentapetalae</taxon>
        <taxon>asterids</taxon>
        <taxon>lamiids</taxon>
        <taxon>Lamiales</taxon>
        <taxon>Orobanchaceae</taxon>
        <taxon>Rehmannieae</taxon>
        <taxon>Rehmannia</taxon>
    </lineage>
</organism>
<dbReference type="NCBIfam" id="TIGR01640">
    <property type="entry name" value="F_box_assoc_1"/>
    <property type="match status" value="1"/>
</dbReference>
<feature type="domain" description="F-box" evidence="1">
    <location>
        <begin position="92"/>
        <end position="140"/>
    </location>
</feature>